<keyword evidence="6 12" id="KW-1133">Transmembrane helix</keyword>
<dbReference type="PANTHER" id="PTHR42985">
    <property type="entry name" value="SODIUM-COUPLED MONOCARBOXYLATE TRANSPORTER"/>
    <property type="match status" value="1"/>
</dbReference>
<dbReference type="Proteomes" id="UP000036403">
    <property type="component" value="Unassembled WGS sequence"/>
</dbReference>
<evidence type="ECO:0000256" key="9">
    <source>
        <dbReference type="ARBA" id="ARBA00023136"/>
    </source>
</evidence>
<dbReference type="InterPro" id="IPR038377">
    <property type="entry name" value="Na/Glc_symporter_sf"/>
</dbReference>
<feature type="transmembrane region" description="Helical" evidence="12">
    <location>
        <begin position="251"/>
        <end position="273"/>
    </location>
</feature>
<evidence type="ECO:0000313" key="14">
    <source>
        <dbReference type="EMBL" id="KMQ97311.1"/>
    </source>
</evidence>
<feature type="transmembrane region" description="Helical" evidence="12">
    <location>
        <begin position="193"/>
        <end position="212"/>
    </location>
</feature>
<evidence type="ECO:0000256" key="5">
    <source>
        <dbReference type="ARBA" id="ARBA00022692"/>
    </source>
</evidence>
<dbReference type="Gene3D" id="1.20.1730.10">
    <property type="entry name" value="Sodium/glucose cotransporter"/>
    <property type="match status" value="1"/>
</dbReference>
<feature type="transmembrane region" description="Helical" evidence="12">
    <location>
        <begin position="88"/>
        <end position="111"/>
    </location>
</feature>
<feature type="transmembrane region" description="Helical" evidence="12">
    <location>
        <begin position="324"/>
        <end position="346"/>
    </location>
</feature>
<feature type="signal peptide" evidence="13">
    <location>
        <begin position="1"/>
        <end position="23"/>
    </location>
</feature>
<accession>A0A0J7L3T5</accession>
<dbReference type="OrthoDB" id="6132759at2759"/>
<keyword evidence="13" id="KW-0732">Signal</keyword>
<evidence type="ECO:0000256" key="12">
    <source>
        <dbReference type="SAM" id="Phobius"/>
    </source>
</evidence>
<dbReference type="AlphaFoldDB" id="A0A0J7L3T5"/>
<dbReference type="EMBL" id="LBMM01000877">
    <property type="protein sequence ID" value="KMQ97311.1"/>
    <property type="molecule type" value="Genomic_DNA"/>
</dbReference>
<feature type="transmembrane region" description="Helical" evidence="12">
    <location>
        <begin position="49"/>
        <end position="67"/>
    </location>
</feature>
<keyword evidence="5 12" id="KW-0812">Transmembrane</keyword>
<evidence type="ECO:0000256" key="13">
    <source>
        <dbReference type="SAM" id="SignalP"/>
    </source>
</evidence>
<keyword evidence="9 12" id="KW-0472">Membrane</keyword>
<dbReference type="PANTHER" id="PTHR42985:SF21">
    <property type="entry name" value="SODIUM-DEPENDENT MULTIVITAMIN TRANSPORTER-LIKE PROTEIN"/>
    <property type="match status" value="1"/>
</dbReference>
<dbReference type="InterPro" id="IPR051163">
    <property type="entry name" value="Sodium:Solute_Symporter_SSF"/>
</dbReference>
<dbReference type="GO" id="GO:0006814">
    <property type="term" value="P:sodium ion transport"/>
    <property type="evidence" value="ECO:0007669"/>
    <property type="project" value="UniProtKB-KW"/>
</dbReference>
<keyword evidence="15" id="KW-1185">Reference proteome</keyword>
<feature type="transmembrane region" description="Helical" evidence="12">
    <location>
        <begin position="148"/>
        <end position="173"/>
    </location>
</feature>
<evidence type="ECO:0000313" key="15">
    <source>
        <dbReference type="Proteomes" id="UP000036403"/>
    </source>
</evidence>
<evidence type="ECO:0000256" key="7">
    <source>
        <dbReference type="ARBA" id="ARBA00023053"/>
    </source>
</evidence>
<comment type="subcellular location">
    <subcellularLocation>
        <location evidence="1">Cell membrane</location>
        <topology evidence="1">Multi-pass membrane protein</topology>
    </subcellularLocation>
</comment>
<comment type="similarity">
    <text evidence="2 11">Belongs to the sodium:solute symporter (SSF) (TC 2.A.21) family.</text>
</comment>
<evidence type="ECO:0000256" key="3">
    <source>
        <dbReference type="ARBA" id="ARBA00022448"/>
    </source>
</evidence>
<evidence type="ECO:0000256" key="1">
    <source>
        <dbReference type="ARBA" id="ARBA00004651"/>
    </source>
</evidence>
<dbReference type="InterPro" id="IPR001734">
    <property type="entry name" value="Na/solute_symporter"/>
</dbReference>
<keyword evidence="3" id="KW-0813">Transport</keyword>
<dbReference type="PROSITE" id="PS50283">
    <property type="entry name" value="NA_SOLUT_SYMP_3"/>
    <property type="match status" value="1"/>
</dbReference>
<keyword evidence="10" id="KW-0739">Sodium transport</keyword>
<evidence type="ECO:0000256" key="10">
    <source>
        <dbReference type="ARBA" id="ARBA00023201"/>
    </source>
</evidence>
<evidence type="ECO:0000256" key="8">
    <source>
        <dbReference type="ARBA" id="ARBA00023065"/>
    </source>
</evidence>
<dbReference type="Pfam" id="PF00474">
    <property type="entry name" value="SSF"/>
    <property type="match status" value="1"/>
</dbReference>
<evidence type="ECO:0000256" key="2">
    <source>
        <dbReference type="ARBA" id="ARBA00006434"/>
    </source>
</evidence>
<dbReference type="GO" id="GO:0005886">
    <property type="term" value="C:plasma membrane"/>
    <property type="evidence" value="ECO:0007669"/>
    <property type="project" value="UniProtKB-SubCell"/>
</dbReference>
<comment type="caution">
    <text evidence="14">The sequence shown here is derived from an EMBL/GenBank/DDBJ whole genome shotgun (WGS) entry which is preliminary data.</text>
</comment>
<keyword evidence="7" id="KW-0915">Sodium</keyword>
<keyword evidence="8" id="KW-0406">Ion transport</keyword>
<dbReference type="STRING" id="67767.A0A0J7L3T5"/>
<evidence type="ECO:0000256" key="6">
    <source>
        <dbReference type="ARBA" id="ARBA00022989"/>
    </source>
</evidence>
<name>A0A0J7L3T5_LASNI</name>
<dbReference type="GO" id="GO:0015293">
    <property type="term" value="F:symporter activity"/>
    <property type="evidence" value="ECO:0007669"/>
    <property type="project" value="TreeGrafter"/>
</dbReference>
<evidence type="ECO:0000256" key="11">
    <source>
        <dbReference type="RuleBase" id="RU362091"/>
    </source>
</evidence>
<organism evidence="14 15">
    <name type="scientific">Lasius niger</name>
    <name type="common">Black garden ant</name>
    <dbReference type="NCBI Taxonomy" id="67767"/>
    <lineage>
        <taxon>Eukaryota</taxon>
        <taxon>Metazoa</taxon>
        <taxon>Ecdysozoa</taxon>
        <taxon>Arthropoda</taxon>
        <taxon>Hexapoda</taxon>
        <taxon>Insecta</taxon>
        <taxon>Pterygota</taxon>
        <taxon>Neoptera</taxon>
        <taxon>Endopterygota</taxon>
        <taxon>Hymenoptera</taxon>
        <taxon>Apocrita</taxon>
        <taxon>Aculeata</taxon>
        <taxon>Formicoidea</taxon>
        <taxon>Formicidae</taxon>
        <taxon>Formicinae</taxon>
        <taxon>Lasius</taxon>
        <taxon>Lasius</taxon>
    </lineage>
</organism>
<evidence type="ECO:0000256" key="4">
    <source>
        <dbReference type="ARBA" id="ARBA00022475"/>
    </source>
</evidence>
<protein>
    <submittedName>
        <fullName evidence="14">Sodium-coupled monocarboxylate transporter 2-like protein</fullName>
    </submittedName>
</protein>
<sequence>MTVTIGSLVAVLILGTIAVGGVGETWRIAEEGGRIVFWNMDPSPFVRNSFWGMSVGMTMTWLSSLGISQVSMQRFLAVPTIKEAQKSIWFLAVGFVVIKFFSVFIGLTMYARYHKCDPITAHVVARSDKILPYYVLDVAADIPGLPGLFLAGLVSAGLSTMSAGLNTVAGTIYEDFIDRWMPESNKETKAANIMKVTVVILGILCVGMVFLVDRLGDIFQLSLTVTGITAGAMLGLFSLGMLVPWATTKGAVVGGLISMVTMIWIIVGAQWHMANRRLYYEPLPSTTEGCLNVSSLFNHTSAMTQNPIQVESVDEPFFIYRISFMYYTLLGALIVIVIGTIVSFICGASDLSDVDRDHFPPFITRLMPPKKYMEVSLHTVPTTLITNSEKEELKS</sequence>
<keyword evidence="4" id="KW-1003">Cell membrane</keyword>
<reference evidence="14 15" key="1">
    <citation type="submission" date="2015-04" db="EMBL/GenBank/DDBJ databases">
        <title>Lasius niger genome sequencing.</title>
        <authorList>
            <person name="Konorov E.A."/>
            <person name="Nikitin M.A."/>
            <person name="Kirill M.V."/>
            <person name="Chang P."/>
        </authorList>
    </citation>
    <scope>NUCLEOTIDE SEQUENCE [LARGE SCALE GENOMIC DNA]</scope>
    <source>
        <tissue evidence="14">Whole</tissue>
    </source>
</reference>
<feature type="transmembrane region" description="Helical" evidence="12">
    <location>
        <begin position="218"/>
        <end position="239"/>
    </location>
</feature>
<gene>
    <name evidence="14" type="ORF">RF55_2362</name>
</gene>
<dbReference type="PaxDb" id="67767-A0A0J7L3T5"/>
<feature type="chain" id="PRO_5005290437" evidence="13">
    <location>
        <begin position="24"/>
        <end position="395"/>
    </location>
</feature>
<proteinExistence type="inferred from homology"/>